<dbReference type="PANTHER" id="PTHR30605">
    <property type="entry name" value="ANHYDRO-N-ACETYLMURAMIC ACID KINASE"/>
    <property type="match status" value="1"/>
</dbReference>
<dbReference type="Gene3D" id="3.30.420.40">
    <property type="match status" value="2"/>
</dbReference>
<organism evidence="2 3">
    <name type="scientific">Rheinheimera aquimaris</name>
    <dbReference type="NCBI Taxonomy" id="412437"/>
    <lineage>
        <taxon>Bacteria</taxon>
        <taxon>Pseudomonadati</taxon>
        <taxon>Pseudomonadota</taxon>
        <taxon>Gammaproteobacteria</taxon>
        <taxon>Chromatiales</taxon>
        <taxon>Chromatiaceae</taxon>
        <taxon>Rheinheimera</taxon>
    </lineage>
</organism>
<proteinExistence type="inferred from homology"/>
<dbReference type="EMBL" id="BAAAEO010000002">
    <property type="protein sequence ID" value="GAA0550557.1"/>
    <property type="molecule type" value="Genomic_DNA"/>
</dbReference>
<keyword evidence="1" id="KW-0067">ATP-binding</keyword>
<keyword evidence="1" id="KW-0547">Nucleotide-binding</keyword>
<comment type="pathway">
    <text evidence="1">Cell wall biogenesis; peptidoglycan recycling.</text>
</comment>
<dbReference type="GO" id="GO:0016301">
    <property type="term" value="F:kinase activity"/>
    <property type="evidence" value="ECO:0007669"/>
    <property type="project" value="UniProtKB-KW"/>
</dbReference>
<dbReference type="InterPro" id="IPR043129">
    <property type="entry name" value="ATPase_NBD"/>
</dbReference>
<dbReference type="Proteomes" id="UP001501169">
    <property type="component" value="Unassembled WGS sequence"/>
</dbReference>
<keyword evidence="1" id="KW-0119">Carbohydrate metabolism</keyword>
<keyword evidence="3" id="KW-1185">Reference proteome</keyword>
<name>A0ABP3NPZ9_9GAMM</name>
<comment type="similarity">
    <text evidence="1">Belongs to the anhydro-N-acetylmuramic acid kinase family.</text>
</comment>
<keyword evidence="1" id="KW-0808">Transferase</keyword>
<comment type="function">
    <text evidence="1">Catalyzes the specific phosphorylation of 1,6-anhydro-N-acetylmuramic acid (anhMurNAc) with the simultaneous cleavage of the 1,6-anhydro ring, generating MurNAc-6-P. Is required for the utilization of anhMurNAc either imported from the medium or derived from its own cell wall murein, and thus plays a role in cell wall recycling.</text>
</comment>
<dbReference type="HAMAP" id="MF_01270">
    <property type="entry name" value="AnhMurNAc_kinase"/>
    <property type="match status" value="1"/>
</dbReference>
<evidence type="ECO:0000313" key="2">
    <source>
        <dbReference type="EMBL" id="GAA0550557.1"/>
    </source>
</evidence>
<accession>A0ABP3NPZ9</accession>
<keyword evidence="1 2" id="KW-0418">Kinase</keyword>
<evidence type="ECO:0000313" key="3">
    <source>
        <dbReference type="Proteomes" id="UP001501169"/>
    </source>
</evidence>
<dbReference type="RefSeq" id="WP_226766727.1">
    <property type="nucleotide sequence ID" value="NZ_BAAAEO010000002.1"/>
</dbReference>
<comment type="pathway">
    <text evidence="1">Amino-sugar metabolism; 1,6-anhydro-N-acetylmuramate degradation.</text>
</comment>
<gene>
    <name evidence="1 2" type="primary">anmK</name>
    <name evidence="2" type="ORF">GCM10009098_17850</name>
</gene>
<dbReference type="CDD" id="cd24050">
    <property type="entry name" value="ASKHA_NBD_ANMK"/>
    <property type="match status" value="1"/>
</dbReference>
<protein>
    <recommendedName>
        <fullName evidence="1">Anhydro-N-acetylmuramic acid kinase</fullName>
        <ecNumber evidence="1">2.7.1.170</ecNumber>
    </recommendedName>
    <alternativeName>
        <fullName evidence="1">AnhMurNAc kinase</fullName>
    </alternativeName>
</protein>
<feature type="binding site" evidence="1">
    <location>
        <begin position="25"/>
        <end position="32"/>
    </location>
    <ligand>
        <name>ATP</name>
        <dbReference type="ChEBI" id="CHEBI:30616"/>
    </ligand>
</feature>
<evidence type="ECO:0000256" key="1">
    <source>
        <dbReference type="HAMAP-Rule" id="MF_01270"/>
    </source>
</evidence>
<dbReference type="SUPFAM" id="SSF53067">
    <property type="entry name" value="Actin-like ATPase domain"/>
    <property type="match status" value="1"/>
</dbReference>
<dbReference type="EC" id="2.7.1.170" evidence="1"/>
<dbReference type="Pfam" id="PF03702">
    <property type="entry name" value="AnmK"/>
    <property type="match status" value="1"/>
</dbReference>
<comment type="caution">
    <text evidence="2">The sequence shown here is derived from an EMBL/GenBank/DDBJ whole genome shotgun (WGS) entry which is preliminary data.</text>
</comment>
<sequence>MHSHIQQLFDIAAKPSRKVIGLMSGTSLDGLDVALCELCGDGLDTGIRLLQFTTVDYAADYKQRVKAVFSKRDVDLQAVTLLNPWIGIEHGRMINQCLEQWQLKAADVDIIASHGQTIFHCPKRQHNIAEYGNATLQIGDGDHLAVTTGITTISDFRQKHIAAGGEGAPLAVYGDYLLFSSRDENRIMLNIGGIANFTWLPQTLDAEAVFSSDIGPGNTMMDAFIQKHYPGKYFDKDSSLAKAGSVSEPLLNALKQDGFFALNFPKTTGPEVFNLGYLAKAQQQSGTEQLSHADIMATLNRFSADMIISAIQQTTAKLDNFVIYASGGGIHNPLLMSQIQQALPDVSIKTTADLGINPDAKEAVLFAVLANECLVGGKQKFSNAREGIPGVTMGKISFAD</sequence>
<dbReference type="NCBIfam" id="NF007149">
    <property type="entry name" value="PRK09585.3-4"/>
    <property type="match status" value="1"/>
</dbReference>
<dbReference type="PANTHER" id="PTHR30605:SF0">
    <property type="entry name" value="ANHYDRO-N-ACETYLMURAMIC ACID KINASE"/>
    <property type="match status" value="1"/>
</dbReference>
<reference evidence="3" key="1">
    <citation type="journal article" date="2019" name="Int. J. Syst. Evol. Microbiol.">
        <title>The Global Catalogue of Microorganisms (GCM) 10K type strain sequencing project: providing services to taxonomists for standard genome sequencing and annotation.</title>
        <authorList>
            <consortium name="The Broad Institute Genomics Platform"/>
            <consortium name="The Broad Institute Genome Sequencing Center for Infectious Disease"/>
            <person name="Wu L."/>
            <person name="Ma J."/>
        </authorList>
    </citation>
    <scope>NUCLEOTIDE SEQUENCE [LARGE SCALE GENOMIC DNA]</scope>
    <source>
        <strain evidence="3">JCM 14331</strain>
    </source>
</reference>
<dbReference type="InterPro" id="IPR005338">
    <property type="entry name" value="Anhydro_N_Ac-Mur_kinase"/>
</dbReference>
<comment type="catalytic activity">
    <reaction evidence="1">
        <text>1,6-anhydro-N-acetyl-beta-muramate + ATP + H2O = N-acetyl-D-muramate 6-phosphate + ADP + H(+)</text>
        <dbReference type="Rhea" id="RHEA:24952"/>
        <dbReference type="ChEBI" id="CHEBI:15377"/>
        <dbReference type="ChEBI" id="CHEBI:15378"/>
        <dbReference type="ChEBI" id="CHEBI:30616"/>
        <dbReference type="ChEBI" id="CHEBI:58690"/>
        <dbReference type="ChEBI" id="CHEBI:58722"/>
        <dbReference type="ChEBI" id="CHEBI:456216"/>
        <dbReference type="EC" id="2.7.1.170"/>
    </reaction>
</comment>